<organism evidence="3 4">
    <name type="scientific">Allohahella marinimesophila</name>
    <dbReference type="NCBI Taxonomy" id="1054972"/>
    <lineage>
        <taxon>Bacteria</taxon>
        <taxon>Pseudomonadati</taxon>
        <taxon>Pseudomonadota</taxon>
        <taxon>Gammaproteobacteria</taxon>
        <taxon>Oceanospirillales</taxon>
        <taxon>Hahellaceae</taxon>
        <taxon>Allohahella</taxon>
    </lineage>
</organism>
<accession>A0ABP7NX22</accession>
<proteinExistence type="predicted"/>
<dbReference type="EMBL" id="BAABBO010000007">
    <property type="protein sequence ID" value="GAA3955719.1"/>
    <property type="molecule type" value="Genomic_DNA"/>
</dbReference>
<evidence type="ECO:0000313" key="4">
    <source>
        <dbReference type="Proteomes" id="UP001501337"/>
    </source>
</evidence>
<reference evidence="4" key="1">
    <citation type="journal article" date="2019" name="Int. J. Syst. Evol. Microbiol.">
        <title>The Global Catalogue of Microorganisms (GCM) 10K type strain sequencing project: providing services to taxonomists for standard genome sequencing and annotation.</title>
        <authorList>
            <consortium name="The Broad Institute Genomics Platform"/>
            <consortium name="The Broad Institute Genome Sequencing Center for Infectious Disease"/>
            <person name="Wu L."/>
            <person name="Ma J."/>
        </authorList>
    </citation>
    <scope>NUCLEOTIDE SEQUENCE [LARGE SCALE GENOMIC DNA]</scope>
    <source>
        <strain evidence="4">JCM 17555</strain>
    </source>
</reference>
<evidence type="ECO:0008006" key="5">
    <source>
        <dbReference type="Google" id="ProtNLM"/>
    </source>
</evidence>
<comment type="caution">
    <text evidence="3">The sequence shown here is derived from an EMBL/GenBank/DDBJ whole genome shotgun (WGS) entry which is preliminary data.</text>
</comment>
<name>A0ABP7NX22_9GAMM</name>
<dbReference type="NCBIfam" id="TIGR02532">
    <property type="entry name" value="IV_pilin_GFxxxE"/>
    <property type="match status" value="1"/>
</dbReference>
<feature type="compositionally biased region" description="Polar residues" evidence="1">
    <location>
        <begin position="72"/>
        <end position="85"/>
    </location>
</feature>
<evidence type="ECO:0000256" key="1">
    <source>
        <dbReference type="SAM" id="MobiDB-lite"/>
    </source>
</evidence>
<feature type="transmembrane region" description="Helical" evidence="2">
    <location>
        <begin position="20"/>
        <end position="42"/>
    </location>
</feature>
<dbReference type="Pfam" id="PF07963">
    <property type="entry name" value="N_methyl"/>
    <property type="match status" value="1"/>
</dbReference>
<dbReference type="Proteomes" id="UP001501337">
    <property type="component" value="Unassembled WGS sequence"/>
</dbReference>
<keyword evidence="2" id="KW-0472">Membrane</keyword>
<dbReference type="InterPro" id="IPR012902">
    <property type="entry name" value="N_methyl_site"/>
</dbReference>
<gene>
    <name evidence="3" type="ORF">GCM10022278_12860</name>
</gene>
<keyword evidence="2" id="KW-1133">Transmembrane helix</keyword>
<feature type="region of interest" description="Disordered" evidence="1">
    <location>
        <begin position="70"/>
        <end position="115"/>
    </location>
</feature>
<protein>
    <recommendedName>
        <fullName evidence="5">MSHA pilin protein MshD</fullName>
    </recommendedName>
</protein>
<dbReference type="PROSITE" id="PS00409">
    <property type="entry name" value="PROKAR_NTER_METHYL"/>
    <property type="match status" value="1"/>
</dbReference>
<evidence type="ECO:0000313" key="3">
    <source>
        <dbReference type="EMBL" id="GAA3955719.1"/>
    </source>
</evidence>
<keyword evidence="4" id="KW-1185">Reference proteome</keyword>
<keyword evidence="2" id="KW-0812">Transmembrane</keyword>
<dbReference type="RefSeq" id="WP_344804480.1">
    <property type="nucleotide sequence ID" value="NZ_BAABBO010000007.1"/>
</dbReference>
<sequence length="169" mass="17990">MISSRLGRSLQQGVTLVELVITIIVMGIALTAIIGAMSATIGRSSNIIIQDRSLQLAQAYLDEIAPKRFDENTPSGGVPSTTYPCDTSAEGGESRETYDDLGDYDGLVDNPPRSQTSSQFVAYEGYSVSVKVECTSRAGIAAANLKLITVTVTPPSGPSMAFARYRSNF</sequence>
<evidence type="ECO:0000256" key="2">
    <source>
        <dbReference type="SAM" id="Phobius"/>
    </source>
</evidence>